<gene>
    <name evidence="11" type="ORF">G7Z17_g3456</name>
</gene>
<dbReference type="Proteomes" id="UP000722485">
    <property type="component" value="Unassembled WGS sequence"/>
</dbReference>
<dbReference type="Gene3D" id="1.20.1250.20">
    <property type="entry name" value="MFS general substrate transporter like domains"/>
    <property type="match status" value="2"/>
</dbReference>
<dbReference type="InterPro" id="IPR020846">
    <property type="entry name" value="MFS_dom"/>
</dbReference>
<evidence type="ECO:0000256" key="9">
    <source>
        <dbReference type="SAM" id="Phobius"/>
    </source>
</evidence>
<evidence type="ECO:0000256" key="2">
    <source>
        <dbReference type="ARBA" id="ARBA00008335"/>
    </source>
</evidence>
<dbReference type="SUPFAM" id="SSF103473">
    <property type="entry name" value="MFS general substrate transporter"/>
    <property type="match status" value="1"/>
</dbReference>
<feature type="transmembrane region" description="Helical" evidence="9">
    <location>
        <begin position="308"/>
        <end position="329"/>
    </location>
</feature>
<dbReference type="GO" id="GO:0016020">
    <property type="term" value="C:membrane"/>
    <property type="evidence" value="ECO:0007669"/>
    <property type="project" value="TreeGrafter"/>
</dbReference>
<dbReference type="InterPro" id="IPR051788">
    <property type="entry name" value="MFS_Transporter"/>
</dbReference>
<evidence type="ECO:0000313" key="12">
    <source>
        <dbReference type="Proteomes" id="UP000722485"/>
    </source>
</evidence>
<comment type="caution">
    <text evidence="11">The sequence shown here is derived from an EMBL/GenBank/DDBJ whole genome shotgun (WGS) entry which is preliminary data.</text>
</comment>
<dbReference type="OrthoDB" id="9991913at2759"/>
<evidence type="ECO:0000256" key="3">
    <source>
        <dbReference type="ARBA" id="ARBA00022448"/>
    </source>
</evidence>
<dbReference type="SUPFAM" id="SSF52283">
    <property type="entry name" value="Formate/glycerate dehydrogenase catalytic domain-like"/>
    <property type="match status" value="1"/>
</dbReference>
<dbReference type="InterPro" id="IPR011701">
    <property type="entry name" value="MFS"/>
</dbReference>
<keyword evidence="6" id="KW-0560">Oxidoreductase</keyword>
<dbReference type="GO" id="GO:0022857">
    <property type="term" value="F:transmembrane transporter activity"/>
    <property type="evidence" value="ECO:0007669"/>
    <property type="project" value="InterPro"/>
</dbReference>
<feature type="transmembrane region" description="Helical" evidence="9">
    <location>
        <begin position="226"/>
        <end position="247"/>
    </location>
</feature>
<feature type="transmembrane region" description="Helical" evidence="9">
    <location>
        <begin position="138"/>
        <end position="156"/>
    </location>
</feature>
<evidence type="ECO:0000256" key="8">
    <source>
        <dbReference type="ARBA" id="ARBA00023180"/>
    </source>
</evidence>
<feature type="transmembrane region" description="Helical" evidence="9">
    <location>
        <begin position="430"/>
        <end position="447"/>
    </location>
</feature>
<dbReference type="CDD" id="cd12168">
    <property type="entry name" value="Mand_dh_like"/>
    <property type="match status" value="1"/>
</dbReference>
<comment type="subcellular location">
    <subcellularLocation>
        <location evidence="1">Endomembrane system</location>
        <topology evidence="1">Multi-pass membrane protein</topology>
    </subcellularLocation>
</comment>
<keyword evidence="7 9" id="KW-0472">Membrane</keyword>
<dbReference type="Pfam" id="PF00389">
    <property type="entry name" value="2-Hacid_dh"/>
    <property type="match status" value="1"/>
</dbReference>
<dbReference type="PROSITE" id="PS50850">
    <property type="entry name" value="MFS"/>
    <property type="match status" value="1"/>
</dbReference>
<reference evidence="11" key="1">
    <citation type="submission" date="2020-03" db="EMBL/GenBank/DDBJ databases">
        <title>Draft Genome Sequence of Cylindrodendrum hubeiense.</title>
        <authorList>
            <person name="Buettner E."/>
            <person name="Kellner H."/>
        </authorList>
    </citation>
    <scope>NUCLEOTIDE SEQUENCE</scope>
    <source>
        <strain evidence="11">IHI 201604</strain>
    </source>
</reference>
<evidence type="ECO:0000259" key="10">
    <source>
        <dbReference type="PROSITE" id="PS50850"/>
    </source>
</evidence>
<keyword evidence="3" id="KW-0813">Transport</keyword>
<dbReference type="FunFam" id="1.20.1250.20:FF:000308">
    <property type="entry name" value="MFS efflux transporter"/>
    <property type="match status" value="1"/>
</dbReference>
<dbReference type="EMBL" id="JAANBB010000042">
    <property type="protein sequence ID" value="KAF7553678.1"/>
    <property type="molecule type" value="Genomic_DNA"/>
</dbReference>
<keyword evidence="5 9" id="KW-1133">Transmembrane helix</keyword>
<dbReference type="Gene3D" id="3.40.50.720">
    <property type="entry name" value="NAD(P)-binding Rossmann-like Domain"/>
    <property type="match status" value="2"/>
</dbReference>
<evidence type="ECO:0000256" key="5">
    <source>
        <dbReference type="ARBA" id="ARBA00022989"/>
    </source>
</evidence>
<name>A0A9P5HFU1_9HYPO</name>
<dbReference type="InterPro" id="IPR036259">
    <property type="entry name" value="MFS_trans_sf"/>
</dbReference>
<keyword evidence="4 9" id="KW-0812">Transmembrane</keyword>
<dbReference type="AlphaFoldDB" id="A0A9P5HFU1"/>
<feature type="transmembrane region" description="Helical" evidence="9">
    <location>
        <begin position="366"/>
        <end position="389"/>
    </location>
</feature>
<dbReference type="GO" id="GO:0016616">
    <property type="term" value="F:oxidoreductase activity, acting on the CH-OH group of donors, NAD or NADP as acceptor"/>
    <property type="evidence" value="ECO:0007669"/>
    <property type="project" value="InterPro"/>
</dbReference>
<evidence type="ECO:0000313" key="11">
    <source>
        <dbReference type="EMBL" id="KAF7553678.1"/>
    </source>
</evidence>
<dbReference type="Pfam" id="PF02826">
    <property type="entry name" value="2-Hacid_dh_C"/>
    <property type="match status" value="1"/>
</dbReference>
<keyword evidence="8" id="KW-0325">Glycoprotein</keyword>
<keyword evidence="12" id="KW-1185">Reference proteome</keyword>
<feature type="transmembrane region" description="Helical" evidence="9">
    <location>
        <begin position="197"/>
        <end position="220"/>
    </location>
</feature>
<feature type="transmembrane region" description="Helical" evidence="9">
    <location>
        <begin position="277"/>
        <end position="302"/>
    </location>
</feature>
<evidence type="ECO:0000256" key="6">
    <source>
        <dbReference type="ARBA" id="ARBA00023002"/>
    </source>
</evidence>
<dbReference type="GO" id="GO:0012505">
    <property type="term" value="C:endomembrane system"/>
    <property type="evidence" value="ECO:0007669"/>
    <property type="project" value="UniProtKB-SubCell"/>
</dbReference>
<feature type="transmembrane region" description="Helical" evidence="9">
    <location>
        <begin position="341"/>
        <end position="360"/>
    </location>
</feature>
<accession>A0A9P5HFU1</accession>
<dbReference type="InterPro" id="IPR006139">
    <property type="entry name" value="D-isomer_2_OHA_DH_cat_dom"/>
</dbReference>
<dbReference type="FunFam" id="1.20.1250.20:FF:000286">
    <property type="entry name" value="MFS efflux transporter"/>
    <property type="match status" value="1"/>
</dbReference>
<dbReference type="GO" id="GO:0051287">
    <property type="term" value="F:NAD binding"/>
    <property type="evidence" value="ECO:0007669"/>
    <property type="project" value="InterPro"/>
</dbReference>
<dbReference type="PANTHER" id="PTHR23514:SF3">
    <property type="entry name" value="BYPASS OF STOP CODON PROTEIN 6"/>
    <property type="match status" value="1"/>
</dbReference>
<feature type="domain" description="Major facilitator superfamily (MFS) profile" evidence="10">
    <location>
        <begin position="73"/>
        <end position="455"/>
    </location>
</feature>
<protein>
    <recommendedName>
        <fullName evidence="10">Major facilitator superfamily (MFS) profile domain-containing protein</fullName>
    </recommendedName>
</protein>
<evidence type="ECO:0000256" key="4">
    <source>
        <dbReference type="ARBA" id="ARBA00022692"/>
    </source>
</evidence>
<dbReference type="PANTHER" id="PTHR23514">
    <property type="entry name" value="BYPASS OF STOP CODON PROTEIN 6"/>
    <property type="match status" value="1"/>
</dbReference>
<evidence type="ECO:0000256" key="1">
    <source>
        <dbReference type="ARBA" id="ARBA00004127"/>
    </source>
</evidence>
<dbReference type="InterPro" id="IPR036291">
    <property type="entry name" value="NAD(P)-bd_dom_sf"/>
</dbReference>
<sequence length="870" mass="93999">MATVTTTQNDSRVSPLEAIHLRPLSFGKALSEAAVNPVDDQSAVENAIVDDVPPPNSQSQVERWNYPNGNTPRLAFAFLSFIIAGMNDAAIGPLIPYLETYYDVSYTIVSLIFLTPSVGYSIAAFTNARIHVKYGQRGIAIMAPICHIITFVILAIHPPYPVLVMCNMVSGFGNGLSDACFCAWVGAMDKANTIQGFLHASYSLGALFAPLIATSMVVTYELPWYTYYYIMAGMAVVELVGLSITFWHKTGAVYAAEHVHESSGAGTREALKSKVTWLASAFFFAYIGVEVGLGGWIVTFMLRVRKASAYASGASVSGFWAGQALGRAVLGFVTERFGERLCISIYLVLCIGIQLLFWLVPKFIVSAVAVAFLGFFLGPMFPGAVMMAAKLLPKHIHVSAIGFAMSMGGVGGTIFPFAIGAIAASKGVAVLQPIILALIVVLGFVWLRRGSDRSPTLASAPTVWGWAGDGLKPINGAVRTNLPFPGVPGVGFLDPAPAVRQTIRTERYGEVDWLRTVAYTAPPVKMAKPIVLQLGDDIRWNHDLYDEFKAKFDIRRSYSMPRAEFIQALKSKAFGDFVAIYRPFWNTGGEMGNWDNELISLLPASCKIYASAGAGFDWVDTEALARRGIVYCNAAAACTESVADAAIWLIISTFRLLSWSAVAARSGDSEQFIDANRNLAPVSRNPQGFSLGIIGFGRIGRRIAEKAYKALDMKILYNDVVQAHKDVEGPLEAVFHKSSDTLLAEADCVLVATPFAGEALLSKAGLAKMKKGARLVNIARGKLIDEADLVEALQSGHLSAAGLDVFQNEPHISPELVKMKNVELLSHNAGASLDSHIGFEKLGMQNILSFQETGKALSPVNVHLIKQSRL</sequence>
<dbReference type="InterPro" id="IPR006140">
    <property type="entry name" value="D-isomer_DH_NAD-bd"/>
</dbReference>
<feature type="transmembrane region" description="Helical" evidence="9">
    <location>
        <begin position="74"/>
        <end position="98"/>
    </location>
</feature>
<dbReference type="SUPFAM" id="SSF51735">
    <property type="entry name" value="NAD(P)-binding Rossmann-fold domains"/>
    <property type="match status" value="1"/>
</dbReference>
<organism evidence="11 12">
    <name type="scientific">Cylindrodendrum hubeiense</name>
    <dbReference type="NCBI Taxonomy" id="595255"/>
    <lineage>
        <taxon>Eukaryota</taxon>
        <taxon>Fungi</taxon>
        <taxon>Dikarya</taxon>
        <taxon>Ascomycota</taxon>
        <taxon>Pezizomycotina</taxon>
        <taxon>Sordariomycetes</taxon>
        <taxon>Hypocreomycetidae</taxon>
        <taxon>Hypocreales</taxon>
        <taxon>Nectriaceae</taxon>
        <taxon>Cylindrodendrum</taxon>
    </lineage>
</organism>
<dbReference type="InterPro" id="IPR029753">
    <property type="entry name" value="D-isomer_DH_CS"/>
</dbReference>
<dbReference type="Pfam" id="PF07690">
    <property type="entry name" value="MFS_1"/>
    <property type="match status" value="1"/>
</dbReference>
<proteinExistence type="inferred from homology"/>
<feature type="transmembrane region" description="Helical" evidence="9">
    <location>
        <begin position="104"/>
        <end position="126"/>
    </location>
</feature>
<evidence type="ECO:0000256" key="7">
    <source>
        <dbReference type="ARBA" id="ARBA00023136"/>
    </source>
</evidence>
<comment type="similarity">
    <text evidence="2">Belongs to the major facilitator superfamily.</text>
</comment>
<dbReference type="PROSITE" id="PS00671">
    <property type="entry name" value="D_2_HYDROXYACID_DH_3"/>
    <property type="match status" value="1"/>
</dbReference>
<feature type="transmembrane region" description="Helical" evidence="9">
    <location>
        <begin position="401"/>
        <end position="424"/>
    </location>
</feature>